<dbReference type="InterPro" id="IPR020626">
    <property type="entry name" value="Asp_DH_prok"/>
</dbReference>
<comment type="pathway">
    <text evidence="6">Cofactor biosynthesis; NAD(+) biosynthesis; iminoaspartate from L-aspartate (dehydrogenase route): step 1/1.</text>
</comment>
<dbReference type="PANTHER" id="PTHR31873">
    <property type="entry name" value="L-ASPARTATE DEHYDROGENASE-RELATED"/>
    <property type="match status" value="1"/>
</dbReference>
<organism evidence="9 10">
    <name type="scientific">Mesorhizobium qingshengii</name>
    <dbReference type="NCBI Taxonomy" id="1165689"/>
    <lineage>
        <taxon>Bacteria</taxon>
        <taxon>Pseudomonadati</taxon>
        <taxon>Pseudomonadota</taxon>
        <taxon>Alphaproteobacteria</taxon>
        <taxon>Hyphomicrobiales</taxon>
        <taxon>Phyllobacteriaceae</taxon>
        <taxon>Mesorhizobium</taxon>
    </lineage>
</organism>
<dbReference type="Gene3D" id="3.40.50.720">
    <property type="entry name" value="NAD(P)-binding Rossmann-like Domain"/>
    <property type="match status" value="1"/>
</dbReference>
<dbReference type="SUPFAM" id="SSF51735">
    <property type="entry name" value="NAD(P)-binding Rossmann-fold domains"/>
    <property type="match status" value="1"/>
</dbReference>
<feature type="domain" description="Aspartate/homoserine dehydrogenase NAD-binding" evidence="8">
    <location>
        <begin position="7"/>
        <end position="116"/>
    </location>
</feature>
<evidence type="ECO:0000256" key="5">
    <source>
        <dbReference type="ARBA" id="ARBA00023027"/>
    </source>
</evidence>
<feature type="active site" evidence="6">
    <location>
        <position position="216"/>
    </location>
</feature>
<dbReference type="InterPro" id="IPR011182">
    <property type="entry name" value="L-Asp_DH"/>
</dbReference>
<dbReference type="STRING" id="1165689.SAMN02927914_04481"/>
<dbReference type="GO" id="GO:0050661">
    <property type="term" value="F:NADP binding"/>
    <property type="evidence" value="ECO:0007669"/>
    <property type="project" value="UniProtKB-UniRule"/>
</dbReference>
<name>A0A1G5Z9G4_9HYPH</name>
<dbReference type="InterPro" id="IPR036291">
    <property type="entry name" value="NAD(P)-bd_dom_sf"/>
</dbReference>
<dbReference type="Gene3D" id="3.30.360.10">
    <property type="entry name" value="Dihydrodipicolinate Reductase, domain 2"/>
    <property type="match status" value="1"/>
</dbReference>
<evidence type="ECO:0000313" key="10">
    <source>
        <dbReference type="Proteomes" id="UP000198588"/>
    </source>
</evidence>
<dbReference type="EC" id="1.4.1.21" evidence="6"/>
<dbReference type="Pfam" id="PF01958">
    <property type="entry name" value="Asp_DH_C"/>
    <property type="match status" value="1"/>
</dbReference>
<dbReference type="Proteomes" id="UP000198588">
    <property type="component" value="Unassembled WGS sequence"/>
</dbReference>
<keyword evidence="3 6" id="KW-0521">NADP</keyword>
<gene>
    <name evidence="6" type="primary">nadX</name>
    <name evidence="9" type="ORF">SAMN02927914_04481</name>
</gene>
<evidence type="ECO:0000256" key="3">
    <source>
        <dbReference type="ARBA" id="ARBA00022857"/>
    </source>
</evidence>
<dbReference type="NCBIfam" id="NF009828">
    <property type="entry name" value="PRK13303.1-3"/>
    <property type="match status" value="1"/>
</dbReference>
<accession>A0A1G5Z9G4</accession>
<comment type="function">
    <text evidence="6">Specifically catalyzes the NAD or NADP-dependent dehydrogenation of L-aspartate to iminoaspartate.</text>
</comment>
<dbReference type="EMBL" id="FMXM01000015">
    <property type="protein sequence ID" value="SDA91262.1"/>
    <property type="molecule type" value="Genomic_DNA"/>
</dbReference>
<dbReference type="UniPathway" id="UPA00253">
    <property type="reaction ID" value="UER00456"/>
</dbReference>
<proteinExistence type="inferred from homology"/>
<comment type="catalytic activity">
    <reaction evidence="6">
        <text>L-aspartate + NADP(+) + H2O = oxaloacetate + NH4(+) + NADPH + H(+)</text>
        <dbReference type="Rhea" id="RHEA:11784"/>
        <dbReference type="ChEBI" id="CHEBI:15377"/>
        <dbReference type="ChEBI" id="CHEBI:15378"/>
        <dbReference type="ChEBI" id="CHEBI:16452"/>
        <dbReference type="ChEBI" id="CHEBI:28938"/>
        <dbReference type="ChEBI" id="CHEBI:29991"/>
        <dbReference type="ChEBI" id="CHEBI:57783"/>
        <dbReference type="ChEBI" id="CHEBI:58349"/>
        <dbReference type="EC" id="1.4.1.21"/>
    </reaction>
</comment>
<protein>
    <recommendedName>
        <fullName evidence="6">L-aspartate dehydrogenase</fullName>
        <ecNumber evidence="6">1.4.1.21</ecNumber>
    </recommendedName>
</protein>
<evidence type="ECO:0000313" key="9">
    <source>
        <dbReference type="EMBL" id="SDA91262.1"/>
    </source>
</evidence>
<dbReference type="GO" id="GO:0051287">
    <property type="term" value="F:NAD binding"/>
    <property type="evidence" value="ECO:0007669"/>
    <property type="project" value="UniProtKB-UniRule"/>
</dbReference>
<dbReference type="PIRSF" id="PIRSF005227">
    <property type="entry name" value="Asp_dh_NAD_syn"/>
    <property type="match status" value="1"/>
</dbReference>
<reference evidence="9 10" key="1">
    <citation type="submission" date="2016-10" db="EMBL/GenBank/DDBJ databases">
        <authorList>
            <person name="de Groot N.N."/>
        </authorList>
    </citation>
    <scope>NUCLEOTIDE SEQUENCE [LARGE SCALE GENOMIC DNA]</scope>
    <source>
        <strain evidence="9 10">CGMCC 1.12097</strain>
    </source>
</reference>
<evidence type="ECO:0000256" key="2">
    <source>
        <dbReference type="ARBA" id="ARBA00022642"/>
    </source>
</evidence>
<dbReference type="SUPFAM" id="SSF55347">
    <property type="entry name" value="Glyceraldehyde-3-phosphate dehydrogenase-like, C-terminal domain"/>
    <property type="match status" value="1"/>
</dbReference>
<evidence type="ECO:0000256" key="1">
    <source>
        <dbReference type="ARBA" id="ARBA00008331"/>
    </source>
</evidence>
<feature type="domain" description="Aspartate dehydrogenase" evidence="7">
    <location>
        <begin position="165"/>
        <end position="251"/>
    </location>
</feature>
<dbReference type="AlphaFoldDB" id="A0A1G5Z9G4"/>
<evidence type="ECO:0000256" key="6">
    <source>
        <dbReference type="HAMAP-Rule" id="MF_01265"/>
    </source>
</evidence>
<evidence type="ECO:0000259" key="7">
    <source>
        <dbReference type="Pfam" id="PF01958"/>
    </source>
</evidence>
<dbReference type="RefSeq" id="WP_167365196.1">
    <property type="nucleotide sequence ID" value="NZ_FMXM01000015.1"/>
</dbReference>
<comment type="miscellaneous">
    <text evidence="6">The iminoaspartate product is unstable in aqueous solution and can decompose to oxaloacetate and ammonia.</text>
</comment>
<keyword evidence="5 6" id="KW-0520">NAD</keyword>
<comment type="catalytic activity">
    <reaction evidence="6">
        <text>L-aspartate + NAD(+) + H2O = oxaloacetate + NH4(+) + NADH + H(+)</text>
        <dbReference type="Rhea" id="RHEA:11788"/>
        <dbReference type="ChEBI" id="CHEBI:15377"/>
        <dbReference type="ChEBI" id="CHEBI:15378"/>
        <dbReference type="ChEBI" id="CHEBI:16452"/>
        <dbReference type="ChEBI" id="CHEBI:28938"/>
        <dbReference type="ChEBI" id="CHEBI:29991"/>
        <dbReference type="ChEBI" id="CHEBI:57540"/>
        <dbReference type="ChEBI" id="CHEBI:57945"/>
        <dbReference type="EC" id="1.4.1.21"/>
    </reaction>
</comment>
<dbReference type="InterPro" id="IPR002811">
    <property type="entry name" value="Asp_DH"/>
</dbReference>
<dbReference type="GO" id="GO:0033735">
    <property type="term" value="F:aspartate dehydrogenase [NAD(P)+] activity"/>
    <property type="evidence" value="ECO:0007669"/>
    <property type="project" value="UniProtKB-EC"/>
</dbReference>
<keyword evidence="4 6" id="KW-0560">Oxidoreductase</keyword>
<dbReference type="Pfam" id="PF03447">
    <property type="entry name" value="NAD_binding_3"/>
    <property type="match status" value="1"/>
</dbReference>
<comment type="similarity">
    <text evidence="1 6">Belongs to the L-aspartate dehydrogenase family.</text>
</comment>
<dbReference type="HAMAP" id="MF_01265">
    <property type="entry name" value="NadX"/>
    <property type="match status" value="1"/>
</dbReference>
<dbReference type="GO" id="GO:0009435">
    <property type="term" value="P:NAD+ biosynthetic process"/>
    <property type="evidence" value="ECO:0007669"/>
    <property type="project" value="UniProtKB-UniRule"/>
</dbReference>
<keyword evidence="2 6" id="KW-0662">Pyridine nucleotide biosynthesis</keyword>
<sequence length="263" mass="27316">MKIALIGFGAINRHVVDVLSKAAPEVQIVAIGLPADQESTAAVPGARLVTEPESLREIAPDVVVEAASREAVSMWGDAALMYSRTFIVSSASALADDAFFERMRRLAITNGSRLIVSPGAVAGIDGLAAVSLVGVDILHHQIIKPPAAWRGTAADGLLDGVAAAPMSFFRGTARLAGSTFPANANVAVITAKSSGIGLDAASVELVVDPSATENRHRIKATGVFGTISVEVHNKPLETNPKSSQLAALALVRLILLQMPGVRF</sequence>
<evidence type="ECO:0000259" key="8">
    <source>
        <dbReference type="Pfam" id="PF03447"/>
    </source>
</evidence>
<feature type="binding site" evidence="6">
    <location>
        <position position="185"/>
    </location>
    <ligand>
        <name>NAD(+)</name>
        <dbReference type="ChEBI" id="CHEBI:57540"/>
    </ligand>
</feature>
<feature type="binding site" evidence="6">
    <location>
        <position position="120"/>
    </location>
    <ligand>
        <name>NAD(+)</name>
        <dbReference type="ChEBI" id="CHEBI:57540"/>
    </ligand>
</feature>
<evidence type="ECO:0000256" key="4">
    <source>
        <dbReference type="ARBA" id="ARBA00023002"/>
    </source>
</evidence>
<dbReference type="GO" id="GO:0016639">
    <property type="term" value="F:oxidoreductase activity, acting on the CH-NH2 group of donors, NAD or NADP as acceptor"/>
    <property type="evidence" value="ECO:0007669"/>
    <property type="project" value="UniProtKB-UniRule"/>
</dbReference>
<dbReference type="InterPro" id="IPR005106">
    <property type="entry name" value="Asp/hSer_DH_NAD-bd"/>
</dbReference>
<dbReference type="PANTHER" id="PTHR31873:SF6">
    <property type="entry name" value="ASPARTATE DEHYDROGENASE DOMAIN-CONTAINING PROTEIN"/>
    <property type="match status" value="1"/>
</dbReference>